<dbReference type="STRING" id="743788.S8FKY6"/>
<evidence type="ECO:0000313" key="6">
    <source>
        <dbReference type="Proteomes" id="UP000015241"/>
    </source>
</evidence>
<comment type="similarity">
    <text evidence="2 3">Belongs to the glutamine synthetase family.</text>
</comment>
<dbReference type="PANTHER" id="PTHR43785">
    <property type="entry name" value="GAMMA-GLUTAMYLPUTRESCINE SYNTHETASE"/>
    <property type="match status" value="1"/>
</dbReference>
<gene>
    <name evidence="5" type="ORF">FOMPIDRAFT_99756</name>
</gene>
<dbReference type="eggNOG" id="KOG0683">
    <property type="taxonomic scope" value="Eukaryota"/>
</dbReference>
<dbReference type="InParanoid" id="S8FKY6"/>
<dbReference type="HOGENOM" id="CLU_017290_6_1_1"/>
<keyword evidence="1" id="KW-0436">Ligase</keyword>
<dbReference type="Gene3D" id="3.30.590.10">
    <property type="entry name" value="Glutamine synthetase/guanido kinase, catalytic domain"/>
    <property type="match status" value="1"/>
</dbReference>
<evidence type="ECO:0000256" key="2">
    <source>
        <dbReference type="PROSITE-ProRule" id="PRU01331"/>
    </source>
</evidence>
<proteinExistence type="inferred from homology"/>
<accession>S8FKY6</accession>
<dbReference type="PANTHER" id="PTHR43785:SF2">
    <property type="entry name" value="TYPE-1 GLUTAMINE SYNTHETASE 1"/>
    <property type="match status" value="1"/>
</dbReference>
<dbReference type="GO" id="GO:0004356">
    <property type="term" value="F:glutamine synthetase activity"/>
    <property type="evidence" value="ECO:0007669"/>
    <property type="project" value="InterPro"/>
</dbReference>
<dbReference type="InterPro" id="IPR008146">
    <property type="entry name" value="Gln_synth_cat_dom"/>
</dbReference>
<dbReference type="SMART" id="SM01230">
    <property type="entry name" value="Gln-synt_C"/>
    <property type="match status" value="1"/>
</dbReference>
<evidence type="ECO:0000256" key="1">
    <source>
        <dbReference type="ARBA" id="ARBA00022598"/>
    </source>
</evidence>
<sequence>MAQVGVVYKPQQTSRRQPLTLQELGLADREVNYVRIQWVDLINSVRFRILPVSYFIRLCETARPGVCLSKATLGLVGIGMAEGFIGTGEYLYAIDLSSFRLCPYAPGHAVVMGWFQEKIPPPGGTLAAPLCPRTLLQNVLDEAKAKAGLSFLAGFEHEFILLSATSPKLVTVNDAGYSCSAKSRTGTVEYVVMEEIADALQAAGIELQMVHAEAAPGQFEVITGPLSPLEAADAVVHTRETIYNIASKHGLRATFAPRLHTDSCGSGAHVHFSVHSDEPQAPDTRRDANLAPTLNATERSFLQGILERLPSLCALTLPLGASYARMLDGIWAGGTYSCWGTDNKDTPLRLTGVPGAHHFELKTSDGTANPYLVLAGTLAAGLQGVVERKELLSGDCVKPAASMSEEERRAVGLENPLRLPQTLGDARKLFQEDMYLKEKLGEEFVTKYSAFMEEHMSLPSEEEAVRRLVEYY</sequence>
<name>S8FKY6_FOMSC</name>
<dbReference type="InterPro" id="IPR014746">
    <property type="entry name" value="Gln_synth/guanido_kin_cat_dom"/>
</dbReference>
<evidence type="ECO:0000259" key="4">
    <source>
        <dbReference type="PROSITE" id="PS51987"/>
    </source>
</evidence>
<dbReference type="Pfam" id="PF00120">
    <property type="entry name" value="Gln-synt_C"/>
    <property type="match status" value="1"/>
</dbReference>
<dbReference type="AlphaFoldDB" id="S8FKY6"/>
<dbReference type="EMBL" id="KE504138">
    <property type="protein sequence ID" value="EPT02031.1"/>
    <property type="molecule type" value="Genomic_DNA"/>
</dbReference>
<keyword evidence="6" id="KW-1185">Reference proteome</keyword>
<reference evidence="5 6" key="1">
    <citation type="journal article" date="2012" name="Science">
        <title>The Paleozoic origin of enzymatic lignin decomposition reconstructed from 31 fungal genomes.</title>
        <authorList>
            <person name="Floudas D."/>
            <person name="Binder M."/>
            <person name="Riley R."/>
            <person name="Barry K."/>
            <person name="Blanchette R.A."/>
            <person name="Henrissat B."/>
            <person name="Martinez A.T."/>
            <person name="Otillar R."/>
            <person name="Spatafora J.W."/>
            <person name="Yadav J.S."/>
            <person name="Aerts A."/>
            <person name="Benoit I."/>
            <person name="Boyd A."/>
            <person name="Carlson A."/>
            <person name="Copeland A."/>
            <person name="Coutinho P.M."/>
            <person name="de Vries R.P."/>
            <person name="Ferreira P."/>
            <person name="Findley K."/>
            <person name="Foster B."/>
            <person name="Gaskell J."/>
            <person name="Glotzer D."/>
            <person name="Gorecki P."/>
            <person name="Heitman J."/>
            <person name="Hesse C."/>
            <person name="Hori C."/>
            <person name="Igarashi K."/>
            <person name="Jurgens J.A."/>
            <person name="Kallen N."/>
            <person name="Kersten P."/>
            <person name="Kohler A."/>
            <person name="Kuees U."/>
            <person name="Kumar T.K.A."/>
            <person name="Kuo A."/>
            <person name="LaButti K."/>
            <person name="Larrondo L.F."/>
            <person name="Lindquist E."/>
            <person name="Ling A."/>
            <person name="Lombard V."/>
            <person name="Lucas S."/>
            <person name="Lundell T."/>
            <person name="Martin R."/>
            <person name="McLaughlin D.J."/>
            <person name="Morgenstern I."/>
            <person name="Morin E."/>
            <person name="Murat C."/>
            <person name="Nagy L.G."/>
            <person name="Nolan M."/>
            <person name="Ohm R.A."/>
            <person name="Patyshakuliyeva A."/>
            <person name="Rokas A."/>
            <person name="Ruiz-Duenas F.J."/>
            <person name="Sabat G."/>
            <person name="Salamov A."/>
            <person name="Samejima M."/>
            <person name="Schmutz J."/>
            <person name="Slot J.C."/>
            <person name="St John F."/>
            <person name="Stenlid J."/>
            <person name="Sun H."/>
            <person name="Sun S."/>
            <person name="Syed K."/>
            <person name="Tsang A."/>
            <person name="Wiebenga A."/>
            <person name="Young D."/>
            <person name="Pisabarro A."/>
            <person name="Eastwood D.C."/>
            <person name="Martin F."/>
            <person name="Cullen D."/>
            <person name="Grigoriev I.V."/>
            <person name="Hibbett D.S."/>
        </authorList>
    </citation>
    <scope>NUCLEOTIDE SEQUENCE</scope>
    <source>
        <strain evidence="6">FP-58527</strain>
    </source>
</reference>
<dbReference type="OrthoDB" id="3364440at2759"/>
<organism evidence="5 6">
    <name type="scientific">Fomitopsis schrenkii</name>
    <name type="common">Brown rot fungus</name>
    <dbReference type="NCBI Taxonomy" id="2126942"/>
    <lineage>
        <taxon>Eukaryota</taxon>
        <taxon>Fungi</taxon>
        <taxon>Dikarya</taxon>
        <taxon>Basidiomycota</taxon>
        <taxon>Agaricomycotina</taxon>
        <taxon>Agaricomycetes</taxon>
        <taxon>Polyporales</taxon>
        <taxon>Fomitopsis</taxon>
    </lineage>
</organism>
<dbReference type="PROSITE" id="PS51987">
    <property type="entry name" value="GS_CATALYTIC"/>
    <property type="match status" value="1"/>
</dbReference>
<dbReference type="Proteomes" id="UP000015241">
    <property type="component" value="Unassembled WGS sequence"/>
</dbReference>
<evidence type="ECO:0000256" key="3">
    <source>
        <dbReference type="RuleBase" id="RU000384"/>
    </source>
</evidence>
<protein>
    <recommendedName>
        <fullName evidence="4">GS catalytic domain-containing protein</fullName>
    </recommendedName>
</protein>
<feature type="domain" description="GS catalytic" evidence="4">
    <location>
        <begin position="132"/>
        <end position="472"/>
    </location>
</feature>
<evidence type="ECO:0000313" key="5">
    <source>
        <dbReference type="EMBL" id="EPT02031.1"/>
    </source>
</evidence>
<dbReference type="SUPFAM" id="SSF55931">
    <property type="entry name" value="Glutamine synthetase/guanido kinase"/>
    <property type="match status" value="1"/>
</dbReference>